<dbReference type="GO" id="GO:0034625">
    <property type="term" value="P:fatty acid elongation, monounsaturated fatty acid"/>
    <property type="evidence" value="ECO:0007669"/>
    <property type="project" value="TreeGrafter"/>
</dbReference>
<dbReference type="GO" id="GO:0042761">
    <property type="term" value="P:very long-chain fatty acid biosynthetic process"/>
    <property type="evidence" value="ECO:0007669"/>
    <property type="project" value="TreeGrafter"/>
</dbReference>
<dbReference type="Pfam" id="PF01151">
    <property type="entry name" value="ELO"/>
    <property type="match status" value="1"/>
</dbReference>
<dbReference type="Proteomes" id="UP001378592">
    <property type="component" value="Unassembled WGS sequence"/>
</dbReference>
<dbReference type="GO" id="GO:0005789">
    <property type="term" value="C:endoplasmic reticulum membrane"/>
    <property type="evidence" value="ECO:0007669"/>
    <property type="project" value="TreeGrafter"/>
</dbReference>
<keyword evidence="8 10" id="KW-0472">Membrane</keyword>
<organism evidence="12 13">
    <name type="scientific">Gryllus longicercus</name>
    <dbReference type="NCBI Taxonomy" id="2509291"/>
    <lineage>
        <taxon>Eukaryota</taxon>
        <taxon>Metazoa</taxon>
        <taxon>Ecdysozoa</taxon>
        <taxon>Arthropoda</taxon>
        <taxon>Hexapoda</taxon>
        <taxon>Insecta</taxon>
        <taxon>Pterygota</taxon>
        <taxon>Neoptera</taxon>
        <taxon>Polyneoptera</taxon>
        <taxon>Orthoptera</taxon>
        <taxon>Ensifera</taxon>
        <taxon>Gryllidea</taxon>
        <taxon>Grylloidea</taxon>
        <taxon>Gryllidae</taxon>
        <taxon>Gryllinae</taxon>
        <taxon>Gryllus</taxon>
    </lineage>
</organism>
<accession>A0AAN9VSJ0</accession>
<evidence type="ECO:0000256" key="10">
    <source>
        <dbReference type="RuleBase" id="RU361115"/>
    </source>
</evidence>
<dbReference type="AlphaFoldDB" id="A0AAN9VSJ0"/>
<comment type="catalytic activity">
    <reaction evidence="10">
        <text>a very-long-chain acyl-CoA + malonyl-CoA + H(+) = a very-long-chain 3-oxoacyl-CoA + CO2 + CoA</text>
        <dbReference type="Rhea" id="RHEA:32727"/>
        <dbReference type="ChEBI" id="CHEBI:15378"/>
        <dbReference type="ChEBI" id="CHEBI:16526"/>
        <dbReference type="ChEBI" id="CHEBI:57287"/>
        <dbReference type="ChEBI" id="CHEBI:57384"/>
        <dbReference type="ChEBI" id="CHEBI:90725"/>
        <dbReference type="ChEBI" id="CHEBI:90736"/>
        <dbReference type="EC" id="2.3.1.199"/>
    </reaction>
</comment>
<keyword evidence="13" id="KW-1185">Reference proteome</keyword>
<dbReference type="EC" id="2.3.1.199" evidence="10"/>
<evidence type="ECO:0000256" key="11">
    <source>
        <dbReference type="SAM" id="MobiDB-lite"/>
    </source>
</evidence>
<gene>
    <name evidence="12" type="ORF">R5R35_002934</name>
</gene>
<evidence type="ECO:0000256" key="6">
    <source>
        <dbReference type="ARBA" id="ARBA00022989"/>
    </source>
</evidence>
<evidence type="ECO:0000256" key="1">
    <source>
        <dbReference type="ARBA" id="ARBA00004141"/>
    </source>
</evidence>
<feature type="transmembrane region" description="Helical" evidence="10">
    <location>
        <begin position="54"/>
        <end position="74"/>
    </location>
</feature>
<comment type="similarity">
    <text evidence="10">Belongs to the ELO family.</text>
</comment>
<evidence type="ECO:0000256" key="9">
    <source>
        <dbReference type="ARBA" id="ARBA00023160"/>
    </source>
</evidence>
<evidence type="ECO:0000256" key="5">
    <source>
        <dbReference type="ARBA" id="ARBA00022832"/>
    </source>
</evidence>
<evidence type="ECO:0000256" key="2">
    <source>
        <dbReference type="ARBA" id="ARBA00022516"/>
    </source>
</evidence>
<comment type="caution">
    <text evidence="10">Lacks conserved residue(s) required for the propagation of feature annotation.</text>
</comment>
<feature type="transmembrane region" description="Helical" evidence="10">
    <location>
        <begin position="20"/>
        <end position="42"/>
    </location>
</feature>
<sequence>MMPICAWIGTKFLPGGQGTLLGVINSFVHVVMYSYYLVAGLGPQYQKYLWWKKYLTLLQLVQFVVVFLHLVQLFFTPCNYPMPIVALLSTNALFFLYLFGRFYIRTYLMSKPAAPRDPSPRRMSSAPLQPLLPRRKHA</sequence>
<proteinExistence type="inferred from homology"/>
<dbReference type="GO" id="GO:0030148">
    <property type="term" value="P:sphingolipid biosynthetic process"/>
    <property type="evidence" value="ECO:0007669"/>
    <property type="project" value="TreeGrafter"/>
</dbReference>
<evidence type="ECO:0000256" key="8">
    <source>
        <dbReference type="ARBA" id="ARBA00023136"/>
    </source>
</evidence>
<name>A0AAN9VSJ0_9ORTH</name>
<evidence type="ECO:0000256" key="7">
    <source>
        <dbReference type="ARBA" id="ARBA00023098"/>
    </source>
</evidence>
<evidence type="ECO:0000313" key="12">
    <source>
        <dbReference type="EMBL" id="KAK7870535.1"/>
    </source>
</evidence>
<dbReference type="GO" id="GO:0019367">
    <property type="term" value="P:fatty acid elongation, saturated fatty acid"/>
    <property type="evidence" value="ECO:0007669"/>
    <property type="project" value="TreeGrafter"/>
</dbReference>
<keyword evidence="3 10" id="KW-0808">Transferase</keyword>
<feature type="transmembrane region" description="Helical" evidence="10">
    <location>
        <begin position="80"/>
        <end position="99"/>
    </location>
</feature>
<keyword evidence="4 10" id="KW-0812">Transmembrane</keyword>
<evidence type="ECO:0000313" key="13">
    <source>
        <dbReference type="Proteomes" id="UP001378592"/>
    </source>
</evidence>
<keyword evidence="5 10" id="KW-0276">Fatty acid metabolism</keyword>
<feature type="region of interest" description="Disordered" evidence="11">
    <location>
        <begin position="113"/>
        <end position="138"/>
    </location>
</feature>
<keyword evidence="9 10" id="KW-0275">Fatty acid biosynthesis</keyword>
<dbReference type="InterPro" id="IPR002076">
    <property type="entry name" value="ELO_fam"/>
</dbReference>
<protein>
    <recommendedName>
        <fullName evidence="10">Elongation of very long chain fatty acids protein</fullName>
        <ecNumber evidence="10">2.3.1.199</ecNumber>
    </recommendedName>
    <alternativeName>
        <fullName evidence="10">Very-long-chain 3-oxoacyl-CoA synthase</fullName>
    </alternativeName>
</protein>
<evidence type="ECO:0000256" key="4">
    <source>
        <dbReference type="ARBA" id="ARBA00022692"/>
    </source>
</evidence>
<evidence type="ECO:0000256" key="3">
    <source>
        <dbReference type="ARBA" id="ARBA00022679"/>
    </source>
</evidence>
<dbReference type="GO" id="GO:0034626">
    <property type="term" value="P:fatty acid elongation, polyunsaturated fatty acid"/>
    <property type="evidence" value="ECO:0007669"/>
    <property type="project" value="TreeGrafter"/>
</dbReference>
<dbReference type="EMBL" id="JAZDUA010000056">
    <property type="protein sequence ID" value="KAK7870535.1"/>
    <property type="molecule type" value="Genomic_DNA"/>
</dbReference>
<reference evidence="12 13" key="1">
    <citation type="submission" date="2024-03" db="EMBL/GenBank/DDBJ databases">
        <title>The genome assembly and annotation of the cricket Gryllus longicercus Weissman &amp; Gray.</title>
        <authorList>
            <person name="Szrajer S."/>
            <person name="Gray D."/>
            <person name="Ylla G."/>
        </authorList>
    </citation>
    <scope>NUCLEOTIDE SEQUENCE [LARGE SCALE GENOMIC DNA]</scope>
    <source>
        <strain evidence="12">DAG 2021-001</strain>
        <tissue evidence="12">Whole body minus gut</tissue>
    </source>
</reference>
<dbReference type="GO" id="GO:0009922">
    <property type="term" value="F:fatty acid elongase activity"/>
    <property type="evidence" value="ECO:0007669"/>
    <property type="project" value="UniProtKB-EC"/>
</dbReference>
<keyword evidence="2 10" id="KW-0444">Lipid biosynthesis</keyword>
<dbReference type="PANTHER" id="PTHR11157">
    <property type="entry name" value="FATTY ACID ACYL TRANSFERASE-RELATED"/>
    <property type="match status" value="1"/>
</dbReference>
<keyword evidence="7 10" id="KW-0443">Lipid metabolism</keyword>
<keyword evidence="6 10" id="KW-1133">Transmembrane helix</keyword>
<comment type="subcellular location">
    <subcellularLocation>
        <location evidence="1">Membrane</location>
        <topology evidence="1">Multi-pass membrane protein</topology>
    </subcellularLocation>
</comment>
<comment type="caution">
    <text evidence="12">The sequence shown here is derived from an EMBL/GenBank/DDBJ whole genome shotgun (WGS) entry which is preliminary data.</text>
</comment>
<dbReference type="PANTHER" id="PTHR11157:SF28">
    <property type="entry name" value="ELONGATION OF VERY LONG CHAIN FATTY ACIDS PROTEIN"/>
    <property type="match status" value="1"/>
</dbReference>